<feature type="compositionally biased region" description="Basic and acidic residues" evidence="2">
    <location>
        <begin position="168"/>
        <end position="188"/>
    </location>
</feature>
<gene>
    <name evidence="4" type="ORF">Tco_0774166</name>
</gene>
<dbReference type="InterPro" id="IPR012677">
    <property type="entry name" value="Nucleotide-bd_a/b_plait_sf"/>
</dbReference>
<dbReference type="InterPro" id="IPR035979">
    <property type="entry name" value="RBD_domain_sf"/>
</dbReference>
<dbReference type="SMART" id="SM00360">
    <property type="entry name" value="RRM"/>
    <property type="match status" value="1"/>
</dbReference>
<evidence type="ECO:0000259" key="3">
    <source>
        <dbReference type="PROSITE" id="PS50102"/>
    </source>
</evidence>
<dbReference type="InterPro" id="IPR025724">
    <property type="entry name" value="GAG-pre-integrase_dom"/>
</dbReference>
<name>A0ABQ4ZMT4_9ASTR</name>
<dbReference type="CDD" id="cd09272">
    <property type="entry name" value="RNase_HI_RT_Ty1"/>
    <property type="match status" value="1"/>
</dbReference>
<feature type="compositionally biased region" description="Polar residues" evidence="2">
    <location>
        <begin position="971"/>
        <end position="980"/>
    </location>
</feature>
<organism evidence="4 5">
    <name type="scientific">Tanacetum coccineum</name>
    <dbReference type="NCBI Taxonomy" id="301880"/>
    <lineage>
        <taxon>Eukaryota</taxon>
        <taxon>Viridiplantae</taxon>
        <taxon>Streptophyta</taxon>
        <taxon>Embryophyta</taxon>
        <taxon>Tracheophyta</taxon>
        <taxon>Spermatophyta</taxon>
        <taxon>Magnoliopsida</taxon>
        <taxon>eudicotyledons</taxon>
        <taxon>Gunneridae</taxon>
        <taxon>Pentapetalae</taxon>
        <taxon>asterids</taxon>
        <taxon>campanulids</taxon>
        <taxon>Asterales</taxon>
        <taxon>Asteraceae</taxon>
        <taxon>Asteroideae</taxon>
        <taxon>Anthemideae</taxon>
        <taxon>Anthemidinae</taxon>
        <taxon>Tanacetum</taxon>
    </lineage>
</organism>
<evidence type="ECO:0000313" key="5">
    <source>
        <dbReference type="Proteomes" id="UP001151760"/>
    </source>
</evidence>
<feature type="region of interest" description="Disordered" evidence="2">
    <location>
        <begin position="971"/>
        <end position="1029"/>
    </location>
</feature>
<dbReference type="InterPro" id="IPR043502">
    <property type="entry name" value="DNA/RNA_pol_sf"/>
</dbReference>
<evidence type="ECO:0000256" key="2">
    <source>
        <dbReference type="SAM" id="MobiDB-lite"/>
    </source>
</evidence>
<dbReference type="SUPFAM" id="SSF56672">
    <property type="entry name" value="DNA/RNA polymerases"/>
    <property type="match status" value="1"/>
</dbReference>
<dbReference type="PANTHER" id="PTHR11439:SF508">
    <property type="entry name" value="RNA-DIRECTED DNA POLYMERASE"/>
    <property type="match status" value="1"/>
</dbReference>
<proteinExistence type="predicted"/>
<evidence type="ECO:0000313" key="4">
    <source>
        <dbReference type="EMBL" id="GJS91530.1"/>
    </source>
</evidence>
<dbReference type="Gene3D" id="3.30.70.330">
    <property type="match status" value="1"/>
</dbReference>
<feature type="domain" description="RRM" evidence="3">
    <location>
        <begin position="16"/>
        <end position="94"/>
    </location>
</feature>
<dbReference type="CDD" id="cd12311">
    <property type="entry name" value="RRM_SRSF2_SRSF8"/>
    <property type="match status" value="1"/>
</dbReference>
<dbReference type="InterPro" id="IPR000504">
    <property type="entry name" value="RRM_dom"/>
</dbReference>
<feature type="compositionally biased region" description="Low complexity" evidence="2">
    <location>
        <begin position="208"/>
        <end position="233"/>
    </location>
</feature>
<dbReference type="EMBL" id="BQNB010011512">
    <property type="protein sequence ID" value="GJS91530.1"/>
    <property type="molecule type" value="Genomic_DNA"/>
</dbReference>
<keyword evidence="1" id="KW-0694">RNA-binding</keyword>
<dbReference type="PANTHER" id="PTHR11439">
    <property type="entry name" value="GAG-POL-RELATED RETROTRANSPOSON"/>
    <property type="match status" value="1"/>
</dbReference>
<feature type="region of interest" description="Disordered" evidence="2">
    <location>
        <begin position="102"/>
        <end position="237"/>
    </location>
</feature>
<dbReference type="SUPFAM" id="SSF54928">
    <property type="entry name" value="RNA-binding domain, RBD"/>
    <property type="match status" value="1"/>
</dbReference>
<dbReference type="Pfam" id="PF07727">
    <property type="entry name" value="RVT_2"/>
    <property type="match status" value="1"/>
</dbReference>
<protein>
    <submittedName>
        <fullName evidence="4">Ribonuclease H-like domain-containing protein</fullName>
    </submittedName>
</protein>
<dbReference type="SMART" id="SM00361">
    <property type="entry name" value="RRM_1"/>
    <property type="match status" value="1"/>
</dbReference>
<sequence>MSHFGRSGPPDISDTYSLLILNISFRTTADDLFPLFDKYGKVVDIFIPKDRRTGDSRGFAFVRYKYSDEAQKAVDRLDGREVDGREITVQFAKYGPNAERIDRGRIIEKSHSPRGRGRSRSPRRRYRDDYRDRGYRRSRSRSRDRYDRYRGRDRGHRYRKQSRSYSPDYDRVRGRSRYDDERWSRSRSIESPGPRRSLSPRTTPTWDKSPASRSPSPKRSLSPNGRSLDSRSPSPRPAEVGLLIKESEITLDSELGLTYMSQEPKLNYELDLFMNVVMIEKRSIVADGRDEDDDIVTCSVDSWIGFSSIYSRLSESRKVDCSSAAIFRILVLVFLVAMAILISSLDASNPLHLHANDSNGTPLVSIKLTGVENYRIWASAIKLGLQTKNKMGFITGSVLKSDYVASNLLSDQWDRCNVVVLSWILGSLSQDVYLGHVFSDNAALVWKELQETYDRIDGSIVFTLLQKINSFKQGGLPVSEYYHKLNSLWREFDILTKLPDCVCEARAELIDHGKLMRLMQFLMGLDDVYQPIRSSLLTREILPEVRDAFLIIAREESHRGISSSSVKTEKPQASVFVARTNDNKRNNNSNWNNGNSSGNGNRGDYNNLLCKNCGLKGHTVERCFEIIGYPPGFKRNPNLKVSNNFNNNKNNNADVKTSLVGNNEIRTSTGTLSFTNEQVQKLMSLLNDKSGSAAHANMAVDVSELNITVGHPNGTLAKITHIGNLKLNNDVVLFDVFVIPEYCVSLLSMHKLIKDSKLSVSFDESKCVIQDLKREKVLGTGSESAGLYVFDVNCDKLVVSNQSKFLVCYVSKEVWHNRLGHPANQVLKLLKNSLNLSNLDHNSPCEVCQKAKQTRDSFPISDHKSVALGDLIHSDVWGPYKVVSREGFRLPSSVLNGKSPFSLVYGREPNLSHLRSFGCLCFVVVVKGSDKFSKKLKNVFNCSDSTEFSKSSKNINNDISTLNFFDNFESETTAKTSSSPNDDEEGPSGRDGNVHQPVPDSENQSGHGDQHFATPVDDENPSEGNGGLHLEVPIFENINQNETEEVSPDIRRSSRPSKLPAKLNEFVLDGKVKYCLHRYANHTLLRGENYCFVTNLNKSIEPSSFEEALKDINWINAMNEELHALYENNTWELCDLPVGRKPIGSKWVYRIKYMSSGEIERFKSRLVAKGFGQKEGINYEETFSPVVKMGTVRYVLTLAVEMNWKFFQMDVNNAFRYGDLNEKVYMLPPPGFSKPNENKVCKLKKSLYGLKQVPRQWNHKLTEALRDVGFVQSKNDHSLFVKNVGSVFLYVLVYVDDLVITGNDELEIENFKRFLKNKFKIKDLGELKYFLGIEVLKTKNGICLTQRKYCLELLHDFGLLGCKPVMTPLPENIVLAHKESENDKFLVNFANYQRLHMHSLLKSHLDIAMRVLKYLKLAPGYGIQFSKRNSVFDINAFSDSDWAKSPVTRRSVSGYCVFMNGCLVSWKSKKQYTLSRSLAEAEYISMSYVTCEIMWIVKIMKDLNVDNLIPANLYCDNKSAIQIAVNPVMHEKTKHFDLDVHLVREKVSSGLIKTMKVNSRENVADV</sequence>
<dbReference type="Proteomes" id="UP001151760">
    <property type="component" value="Unassembled WGS sequence"/>
</dbReference>
<dbReference type="Pfam" id="PF13976">
    <property type="entry name" value="gag_pre-integrs"/>
    <property type="match status" value="1"/>
</dbReference>
<dbReference type="InterPro" id="IPR029472">
    <property type="entry name" value="Copia-like_N"/>
</dbReference>
<feature type="compositionally biased region" description="Basic residues" evidence="2">
    <location>
        <begin position="112"/>
        <end position="125"/>
    </location>
</feature>
<dbReference type="InterPro" id="IPR013103">
    <property type="entry name" value="RVT_2"/>
</dbReference>
<dbReference type="Pfam" id="PF00076">
    <property type="entry name" value="RRM_1"/>
    <property type="match status" value="1"/>
</dbReference>
<feature type="compositionally biased region" description="Basic and acidic residues" evidence="2">
    <location>
        <begin position="126"/>
        <end position="152"/>
    </location>
</feature>
<feature type="compositionally biased region" description="Basic and acidic residues" evidence="2">
    <location>
        <begin position="102"/>
        <end position="111"/>
    </location>
</feature>
<comment type="caution">
    <text evidence="4">The sequence shown here is derived from an EMBL/GenBank/DDBJ whole genome shotgun (WGS) entry which is preliminary data.</text>
</comment>
<dbReference type="PROSITE" id="PS50102">
    <property type="entry name" value="RRM"/>
    <property type="match status" value="1"/>
</dbReference>
<dbReference type="Pfam" id="PF14244">
    <property type="entry name" value="Retrotran_gag_3"/>
    <property type="match status" value="1"/>
</dbReference>
<accession>A0ABQ4ZMT4</accession>
<dbReference type="InterPro" id="IPR003954">
    <property type="entry name" value="RRM_euk-type"/>
</dbReference>
<evidence type="ECO:0000256" key="1">
    <source>
        <dbReference type="PROSITE-ProRule" id="PRU00176"/>
    </source>
</evidence>
<reference evidence="4" key="1">
    <citation type="journal article" date="2022" name="Int. J. Mol. Sci.">
        <title>Draft Genome of Tanacetum Coccineum: Genomic Comparison of Closely Related Tanacetum-Family Plants.</title>
        <authorList>
            <person name="Yamashiro T."/>
            <person name="Shiraishi A."/>
            <person name="Nakayama K."/>
            <person name="Satake H."/>
        </authorList>
    </citation>
    <scope>NUCLEOTIDE SEQUENCE</scope>
</reference>
<keyword evidence="5" id="KW-1185">Reference proteome</keyword>
<feature type="compositionally biased region" description="Basic residues" evidence="2">
    <location>
        <begin position="153"/>
        <end position="162"/>
    </location>
</feature>
<reference evidence="4" key="2">
    <citation type="submission" date="2022-01" db="EMBL/GenBank/DDBJ databases">
        <authorList>
            <person name="Yamashiro T."/>
            <person name="Shiraishi A."/>
            <person name="Satake H."/>
            <person name="Nakayama K."/>
        </authorList>
    </citation>
    <scope>NUCLEOTIDE SEQUENCE</scope>
</reference>